<dbReference type="AlphaFoldDB" id="A0A8C3G469"/>
<evidence type="ECO:0000256" key="1">
    <source>
        <dbReference type="SAM" id="Phobius"/>
    </source>
</evidence>
<evidence type="ECO:0000313" key="3">
    <source>
        <dbReference type="Proteomes" id="UP000694565"/>
    </source>
</evidence>
<organism evidence="2 3">
    <name type="scientific">Cyclopterus lumpus</name>
    <name type="common">Lumpsucker</name>
    <dbReference type="NCBI Taxonomy" id="8103"/>
    <lineage>
        <taxon>Eukaryota</taxon>
        <taxon>Metazoa</taxon>
        <taxon>Chordata</taxon>
        <taxon>Craniata</taxon>
        <taxon>Vertebrata</taxon>
        <taxon>Euteleostomi</taxon>
        <taxon>Actinopterygii</taxon>
        <taxon>Neopterygii</taxon>
        <taxon>Teleostei</taxon>
        <taxon>Neoteleostei</taxon>
        <taxon>Acanthomorphata</taxon>
        <taxon>Eupercaria</taxon>
        <taxon>Perciformes</taxon>
        <taxon>Cottioidei</taxon>
        <taxon>Cottales</taxon>
        <taxon>Cyclopteridae</taxon>
        <taxon>Cyclopterus</taxon>
    </lineage>
</organism>
<proteinExistence type="predicted"/>
<dbReference type="PANTHER" id="PTHR40382">
    <property type="match status" value="1"/>
</dbReference>
<reference evidence="2" key="1">
    <citation type="submission" date="2025-08" db="UniProtKB">
        <authorList>
            <consortium name="Ensembl"/>
        </authorList>
    </citation>
    <scope>IDENTIFICATION</scope>
</reference>
<protein>
    <submittedName>
        <fullName evidence="2">KIAA0040</fullName>
    </submittedName>
</protein>
<evidence type="ECO:0000313" key="2">
    <source>
        <dbReference type="Ensembl" id="ENSCLMP00005033215.1"/>
    </source>
</evidence>
<dbReference type="Ensembl" id="ENSCLMT00005034601.1">
    <property type="protein sequence ID" value="ENSCLMP00005033215.1"/>
    <property type="gene ID" value="ENSCLMG00005015959.1"/>
</dbReference>
<keyword evidence="3" id="KW-1185">Reference proteome</keyword>
<sequence>ITESVQDFFNQLWSFATDKHNQGVYNTVCLVVLLTLPLLVLLTTLVVCCHCCFCRHANNCCCCKDAMATTRSETKKRKNSAEDLWISVKTGPMTPDRVALAMV</sequence>
<keyword evidence="1" id="KW-1133">Transmembrane helix</keyword>
<name>A0A8C3G469_CYCLU</name>
<dbReference type="Proteomes" id="UP000694565">
    <property type="component" value="Unplaced"/>
</dbReference>
<reference evidence="2" key="2">
    <citation type="submission" date="2025-09" db="UniProtKB">
        <authorList>
            <consortium name="Ensembl"/>
        </authorList>
    </citation>
    <scope>IDENTIFICATION</scope>
</reference>
<dbReference type="PANTHER" id="PTHR40382:SF1">
    <property type="entry name" value="RIKEN CDNA 4930523C07 GENE"/>
    <property type="match status" value="1"/>
</dbReference>
<keyword evidence="1" id="KW-0812">Transmembrane</keyword>
<dbReference type="InterPro" id="IPR039964">
    <property type="entry name" value="KIAA0040-like"/>
</dbReference>
<keyword evidence="1" id="KW-0472">Membrane</keyword>
<dbReference type="GeneTree" id="ENSGT00620000089392"/>
<feature type="transmembrane region" description="Helical" evidence="1">
    <location>
        <begin position="24"/>
        <end position="47"/>
    </location>
</feature>
<accession>A0A8C3G469</accession>